<evidence type="ECO:0000256" key="7">
    <source>
        <dbReference type="SAM" id="Phobius"/>
    </source>
</evidence>
<gene>
    <name evidence="11" type="primary">LOC106815238</name>
</gene>
<dbReference type="InterPro" id="IPR053231">
    <property type="entry name" value="GPCR_LN-TM7"/>
</dbReference>
<evidence type="ECO:0000256" key="4">
    <source>
        <dbReference type="ARBA" id="ARBA00023136"/>
    </source>
</evidence>
<evidence type="ECO:0000313" key="10">
    <source>
        <dbReference type="Proteomes" id="UP000695022"/>
    </source>
</evidence>
<evidence type="ECO:0000313" key="11">
    <source>
        <dbReference type="RefSeq" id="XP_014675157.1"/>
    </source>
</evidence>
<protein>
    <submittedName>
        <fullName evidence="11">Uncharacterized protein LOC106815238</fullName>
    </submittedName>
</protein>
<name>A0ABM1ESI6_PRICU</name>
<feature type="transmembrane region" description="Helical" evidence="7">
    <location>
        <begin position="933"/>
        <end position="953"/>
    </location>
</feature>
<dbReference type="PROSITE" id="PS50261">
    <property type="entry name" value="G_PROTEIN_RECEP_F2_4"/>
    <property type="match status" value="1"/>
</dbReference>
<evidence type="ECO:0000256" key="3">
    <source>
        <dbReference type="ARBA" id="ARBA00022989"/>
    </source>
</evidence>
<keyword evidence="2 7" id="KW-0812">Transmembrane</keyword>
<keyword evidence="4 7" id="KW-0472">Membrane</keyword>
<evidence type="ECO:0000259" key="8">
    <source>
        <dbReference type="PROSITE" id="PS50261"/>
    </source>
</evidence>
<keyword evidence="10" id="KW-1185">Reference proteome</keyword>
<comment type="caution">
    <text evidence="6">Lacks conserved residue(s) required for the propagation of feature annotation.</text>
</comment>
<feature type="domain" description="G-protein coupled receptors family 2 profile 2" evidence="8">
    <location>
        <begin position="823"/>
        <end position="1069"/>
    </location>
</feature>
<dbReference type="Pfam" id="PF00002">
    <property type="entry name" value="7tm_2"/>
    <property type="match status" value="1"/>
</dbReference>
<feature type="transmembrane region" description="Helical" evidence="7">
    <location>
        <begin position="889"/>
        <end position="912"/>
    </location>
</feature>
<dbReference type="SUPFAM" id="SSF57424">
    <property type="entry name" value="LDL receptor-like module"/>
    <property type="match status" value="2"/>
</dbReference>
<reference evidence="11" key="1">
    <citation type="submission" date="2025-08" db="UniProtKB">
        <authorList>
            <consortium name="RefSeq"/>
        </authorList>
    </citation>
    <scope>IDENTIFICATION</scope>
</reference>
<dbReference type="Pfam" id="PF01033">
    <property type="entry name" value="Somatomedin_B"/>
    <property type="match status" value="1"/>
</dbReference>
<dbReference type="PANTHER" id="PTHR45902:SF4">
    <property type="entry name" value="G-PROTEIN COUPLED RECEPTORS FAMILY 2 PROFILE 2 DOMAIN-CONTAINING PROTEIN"/>
    <property type="match status" value="1"/>
</dbReference>
<evidence type="ECO:0000256" key="5">
    <source>
        <dbReference type="ARBA" id="ARBA00023157"/>
    </source>
</evidence>
<dbReference type="CDD" id="cd00112">
    <property type="entry name" value="LDLa"/>
    <property type="match status" value="2"/>
</dbReference>
<evidence type="ECO:0000259" key="9">
    <source>
        <dbReference type="PROSITE" id="PS50958"/>
    </source>
</evidence>
<dbReference type="InterPro" id="IPR036055">
    <property type="entry name" value="LDL_receptor-like_sf"/>
</dbReference>
<organism evidence="10 11">
    <name type="scientific">Priapulus caudatus</name>
    <name type="common">Priapulid worm</name>
    <dbReference type="NCBI Taxonomy" id="37621"/>
    <lineage>
        <taxon>Eukaryota</taxon>
        <taxon>Metazoa</taxon>
        <taxon>Ecdysozoa</taxon>
        <taxon>Scalidophora</taxon>
        <taxon>Priapulida</taxon>
        <taxon>Priapulimorpha</taxon>
        <taxon>Priapulimorphida</taxon>
        <taxon>Priapulidae</taxon>
        <taxon>Priapulus</taxon>
    </lineage>
</organism>
<feature type="transmembrane region" description="Helical" evidence="7">
    <location>
        <begin position="825"/>
        <end position="846"/>
    </location>
</feature>
<sequence>MCVANYELCNGVATCRDRSDESDDACQVKICSSDEFKCRRSGKCIQMRSVCNKKSDCKDGSDEEEEFCLTLPYVTTEKAITDISTEEFDVWTSPLPLLEQRKCSYSRIACISNCTTGALPCNNAKECEGGRDEELCPLEWMQCSDDFPFACSNKEICLPSRLVCNGKSDCTDFSDEDTDSCQLSGKDNEDHFTVDRCMFGDRKEFSCRSRCGQVAKTQCSCDAECHWYGDCCYDYETTCLMGITEHGKRRIDEIYSSLAKKKEQPSLKEFMACQGFSIKPTQGVVDFFLLVTKCPEAWENANIRRKCEKDGDDFDSEPVYQTPFYEESGDKQGITYRNMFCAVCHSRKLLELRQWFAEMKCDRTIRNKETIEQGNETNISDLIKSCKFHTHPPWNIQHRPHYCVLKYGYGHYNNITSTCLANDMLQQPTILNNLAWLSEMCDAYFAPVASLFTGYRAGQLYRNSHCAMCNGVVRTYCPTRSFSLGPSIELPSFSLLLDFSTSVDGISYQGRSVVTKDKKCKGGQVYDYDSDTCLTAFCNQGLQRQGDRCILPFNQSALASDFPGLTLTPSMGDALSISLVVGVSCDRIPELVELPNELITVLGVNSHQIIDVKLTNNGGKDDCTNTSVISFTVTVGVRFDRDTYRATVSLAYIWDTTSRAIRLNAFNPAIEVASASLQNYDFGAAYACPNGELVSYSAADVTFVENADGADYVIVNSTQTMYGVDNLLINATRYADGRTRVSLTGCESELLICLKVSLDDDQYEIDGNNRVTTKTGHVLLPSHYESVANSSSIIVCASQLKTTAAAPYSNVSVEESSFESYVKGVLSLVTGVLSLVCLALTFATYCRVPAMRTLPGKMVMCFVATLFLAQLLLLVGVHRTDARGACVVVAVALHYLWLCAFAWMHVMAFDIARTFALAKQTTKRRRTMWKYGAYAATLPLVFVAPCVVVHAVATAPRLYAVTSCWISHTWALLGAFVLPAALVFLSNVVLFAVTAHTLGRMAKVTMDVGSTLSPTRRLVFCAKMSTLLGFTWLSGFLAAIFDAAWLWYVFIVCNSLQGVSIFLAYVVFNKTIWNRRGGKSSSHNASGSCDITCSSRLGSHQRPTSIPSLSEDSINLSKLNVATTPNPASLNCRDVVLNVPSTTTFVEHIQICEK</sequence>
<proteinExistence type="predicted"/>
<dbReference type="PROSITE" id="PS50068">
    <property type="entry name" value="LDLRA_2"/>
    <property type="match status" value="2"/>
</dbReference>
<dbReference type="PROSITE" id="PS01209">
    <property type="entry name" value="LDLRA_1"/>
    <property type="match status" value="2"/>
</dbReference>
<dbReference type="GeneID" id="106815238"/>
<feature type="transmembrane region" description="Helical" evidence="7">
    <location>
        <begin position="973"/>
        <end position="998"/>
    </location>
</feature>
<feature type="domain" description="SMB" evidence="9">
    <location>
        <begin position="203"/>
        <end position="244"/>
    </location>
</feature>
<dbReference type="PANTHER" id="PTHR45902">
    <property type="entry name" value="LATROPHILIN RECEPTOR-LIKE PROTEIN A"/>
    <property type="match status" value="1"/>
</dbReference>
<evidence type="ECO:0000256" key="2">
    <source>
        <dbReference type="ARBA" id="ARBA00022692"/>
    </source>
</evidence>
<feature type="transmembrane region" description="Helical" evidence="7">
    <location>
        <begin position="1018"/>
        <end position="1041"/>
    </location>
</feature>
<dbReference type="InterPro" id="IPR002172">
    <property type="entry name" value="LDrepeatLR_classA_rpt"/>
</dbReference>
<dbReference type="InterPro" id="IPR017981">
    <property type="entry name" value="GPCR_2-like_7TM"/>
</dbReference>
<keyword evidence="3 7" id="KW-1133">Transmembrane helix</keyword>
<dbReference type="CDD" id="cd13952">
    <property type="entry name" value="7tm_classB"/>
    <property type="match status" value="1"/>
</dbReference>
<dbReference type="PROSITE" id="PS00524">
    <property type="entry name" value="SMB_1"/>
    <property type="match status" value="1"/>
</dbReference>
<dbReference type="SMART" id="SM00201">
    <property type="entry name" value="SO"/>
    <property type="match status" value="1"/>
</dbReference>
<dbReference type="PRINTS" id="PR00261">
    <property type="entry name" value="LDLRECEPTOR"/>
</dbReference>
<dbReference type="InterPro" id="IPR000832">
    <property type="entry name" value="GPCR_2_secretin-like"/>
</dbReference>
<dbReference type="Gene3D" id="4.10.400.10">
    <property type="entry name" value="Low-density Lipoprotein Receptor"/>
    <property type="match status" value="2"/>
</dbReference>
<dbReference type="InterPro" id="IPR001212">
    <property type="entry name" value="Somatomedin_B_dom"/>
</dbReference>
<dbReference type="Pfam" id="PF00057">
    <property type="entry name" value="Ldl_recept_a"/>
    <property type="match status" value="2"/>
</dbReference>
<comment type="subcellular location">
    <subcellularLocation>
        <location evidence="1">Membrane</location>
        <topology evidence="1">Multi-pass membrane protein</topology>
    </subcellularLocation>
</comment>
<dbReference type="RefSeq" id="XP_014675157.1">
    <property type="nucleotide sequence ID" value="XM_014819671.1"/>
</dbReference>
<dbReference type="PROSITE" id="PS50958">
    <property type="entry name" value="SMB_2"/>
    <property type="match status" value="1"/>
</dbReference>
<dbReference type="InterPro" id="IPR036024">
    <property type="entry name" value="Somatomedin_B-like_dom_sf"/>
</dbReference>
<evidence type="ECO:0000256" key="6">
    <source>
        <dbReference type="PROSITE-ProRule" id="PRU00124"/>
    </source>
</evidence>
<dbReference type="Gene3D" id="4.10.410.20">
    <property type="match status" value="1"/>
</dbReference>
<feature type="transmembrane region" description="Helical" evidence="7">
    <location>
        <begin position="858"/>
        <end position="877"/>
    </location>
</feature>
<dbReference type="Proteomes" id="UP000695022">
    <property type="component" value="Unplaced"/>
</dbReference>
<keyword evidence="5" id="KW-1015">Disulfide bond</keyword>
<dbReference type="InterPro" id="IPR023415">
    <property type="entry name" value="LDLR_class-A_CS"/>
</dbReference>
<dbReference type="Gene3D" id="1.20.1070.10">
    <property type="entry name" value="Rhodopsin 7-helix transmembrane proteins"/>
    <property type="match status" value="1"/>
</dbReference>
<feature type="transmembrane region" description="Helical" evidence="7">
    <location>
        <begin position="1047"/>
        <end position="1068"/>
    </location>
</feature>
<evidence type="ECO:0000256" key="1">
    <source>
        <dbReference type="ARBA" id="ARBA00004141"/>
    </source>
</evidence>
<accession>A0ABM1ESI6</accession>
<dbReference type="SUPFAM" id="SSF90188">
    <property type="entry name" value="Somatomedin B domain"/>
    <property type="match status" value="1"/>
</dbReference>
<dbReference type="SMART" id="SM00192">
    <property type="entry name" value="LDLa"/>
    <property type="match status" value="3"/>
</dbReference>